<evidence type="ECO:0000259" key="15">
    <source>
        <dbReference type="Pfam" id="PF07992"/>
    </source>
</evidence>
<feature type="binding site" evidence="11">
    <location>
        <position position="268"/>
    </location>
    <ligand>
        <name>NAD(+)</name>
        <dbReference type="ChEBI" id="CHEBI:57540"/>
    </ligand>
</feature>
<evidence type="ECO:0000256" key="8">
    <source>
        <dbReference type="ARBA" id="ARBA00023284"/>
    </source>
</evidence>
<dbReference type="GO" id="GO:0006103">
    <property type="term" value="P:2-oxoglutarate metabolic process"/>
    <property type="evidence" value="ECO:0007669"/>
    <property type="project" value="TreeGrafter"/>
</dbReference>
<dbReference type="Gene3D" id="3.30.390.30">
    <property type="match status" value="1"/>
</dbReference>
<dbReference type="AlphaFoldDB" id="A0A518B7M7"/>
<dbReference type="InterPro" id="IPR006258">
    <property type="entry name" value="Lipoamide_DH"/>
</dbReference>
<dbReference type="Gene3D" id="3.50.50.60">
    <property type="entry name" value="FAD/NAD(P)-binding domain"/>
    <property type="match status" value="2"/>
</dbReference>
<evidence type="ECO:0000259" key="14">
    <source>
        <dbReference type="Pfam" id="PF02852"/>
    </source>
</evidence>
<dbReference type="GO" id="GO:0005737">
    <property type="term" value="C:cytoplasm"/>
    <property type="evidence" value="ECO:0007669"/>
    <property type="project" value="UniProtKB-ARBA"/>
</dbReference>
<comment type="miscellaneous">
    <text evidence="13">The active site is a redox-active disulfide bond.</text>
</comment>
<sequence>MAEEHDLVVVGGGPGGYVAAIRAAQLGMNVGCVDENEVLGGTCLRVGCIPSKAMLESSDLFHLAKKKFSGHGIKTGSVELDLPTMLARKERIVQIITQGVAGLFKKNGVTHYKGRGKLVAPGKVAVSSDRGEAELTAKHIILATGSVPTSLPGIEFDGDRIGGSTEALAFAEVPKHLIVIGAGYIGLELGSVWSRLGAEVTVLEYLDRILPGMDSEIAKEAKAIFQRQGLRFELGSRVTGAKAEGDQVTVTRDGADAIVGDRVLVSVGRKPNTAGLGLEEVGVKLAKRGQVEVDDAFRTSVEGVYAIGDLIRGPMLAHKAEEEGIACVEMIGTGYGHVNYDAIPGVCYTEPEIASVGKTEDELKESGVPYRVGSFPFAANARARVLTHTEGRVKILAHQETDRILGVHILGPRAGDLIAEAAVAIEFGASAEDIARSSHAHPTLAEVVKEAAFAVDNRAIHF</sequence>
<feature type="binding site" evidence="11">
    <location>
        <position position="204"/>
    </location>
    <ligand>
        <name>NAD(+)</name>
        <dbReference type="ChEBI" id="CHEBI:57540"/>
    </ligand>
</feature>
<evidence type="ECO:0000256" key="2">
    <source>
        <dbReference type="ARBA" id="ARBA00012608"/>
    </source>
</evidence>
<keyword evidence="6 11" id="KW-0520">NAD</keyword>
<comment type="similarity">
    <text evidence="1 13">Belongs to the class-I pyridine nucleotide-disulfide oxidoreductase family.</text>
</comment>
<dbReference type="EC" id="1.8.1.4" evidence="2 13"/>
<evidence type="ECO:0000256" key="5">
    <source>
        <dbReference type="ARBA" id="ARBA00023002"/>
    </source>
</evidence>
<dbReference type="PANTHER" id="PTHR22912:SF151">
    <property type="entry name" value="DIHYDROLIPOYL DEHYDROGENASE, MITOCHONDRIAL"/>
    <property type="match status" value="1"/>
</dbReference>
<dbReference type="InterPro" id="IPR001100">
    <property type="entry name" value="Pyr_nuc-diS_OxRdtase"/>
</dbReference>
<dbReference type="PROSITE" id="PS00076">
    <property type="entry name" value="PYRIDINE_REDOX_1"/>
    <property type="match status" value="1"/>
</dbReference>
<evidence type="ECO:0000256" key="1">
    <source>
        <dbReference type="ARBA" id="ARBA00007532"/>
    </source>
</evidence>
<feature type="binding site" evidence="11">
    <location>
        <begin position="144"/>
        <end position="146"/>
    </location>
    <ligand>
        <name>FAD</name>
        <dbReference type="ChEBI" id="CHEBI:57692"/>
    </ligand>
</feature>
<keyword evidence="11" id="KW-0547">Nucleotide-binding</keyword>
<comment type="cofactor">
    <cofactor evidence="11 13">
        <name>FAD</name>
        <dbReference type="ChEBI" id="CHEBI:57692"/>
    </cofactor>
    <text evidence="11 13">Binds 1 FAD per subunit.</text>
</comment>
<dbReference type="GO" id="GO:0004148">
    <property type="term" value="F:dihydrolipoyl dehydrogenase (NADH) activity"/>
    <property type="evidence" value="ECO:0007669"/>
    <property type="project" value="UniProtKB-EC"/>
</dbReference>
<dbReference type="InterPro" id="IPR036188">
    <property type="entry name" value="FAD/NAD-bd_sf"/>
</dbReference>
<comment type="catalytic activity">
    <reaction evidence="9 13">
        <text>N(6)-[(R)-dihydrolipoyl]-L-lysyl-[protein] + NAD(+) = N(6)-[(R)-lipoyl]-L-lysyl-[protein] + NADH + H(+)</text>
        <dbReference type="Rhea" id="RHEA:15045"/>
        <dbReference type="Rhea" id="RHEA-COMP:10474"/>
        <dbReference type="Rhea" id="RHEA-COMP:10475"/>
        <dbReference type="ChEBI" id="CHEBI:15378"/>
        <dbReference type="ChEBI" id="CHEBI:57540"/>
        <dbReference type="ChEBI" id="CHEBI:57945"/>
        <dbReference type="ChEBI" id="CHEBI:83099"/>
        <dbReference type="ChEBI" id="CHEBI:83100"/>
        <dbReference type="EC" id="1.8.1.4"/>
    </reaction>
</comment>
<organism evidence="16 17">
    <name type="scientific">Kolteria novifilia</name>
    <dbReference type="NCBI Taxonomy" id="2527975"/>
    <lineage>
        <taxon>Bacteria</taxon>
        <taxon>Pseudomonadati</taxon>
        <taxon>Planctomycetota</taxon>
        <taxon>Planctomycetia</taxon>
        <taxon>Kolteriales</taxon>
        <taxon>Kolteriaceae</taxon>
        <taxon>Kolteria</taxon>
    </lineage>
</organism>
<keyword evidence="3 13" id="KW-0285">Flavoprotein</keyword>
<evidence type="ECO:0000313" key="17">
    <source>
        <dbReference type="Proteomes" id="UP000317093"/>
    </source>
</evidence>
<feature type="binding site" evidence="11">
    <location>
        <begin position="315"/>
        <end position="318"/>
    </location>
    <ligand>
        <name>FAD</name>
        <dbReference type="ChEBI" id="CHEBI:57692"/>
    </ligand>
</feature>
<reference evidence="16 17" key="1">
    <citation type="submission" date="2019-02" db="EMBL/GenBank/DDBJ databases">
        <title>Deep-cultivation of Planctomycetes and their phenomic and genomic characterization uncovers novel biology.</title>
        <authorList>
            <person name="Wiegand S."/>
            <person name="Jogler M."/>
            <person name="Boedeker C."/>
            <person name="Pinto D."/>
            <person name="Vollmers J."/>
            <person name="Rivas-Marin E."/>
            <person name="Kohn T."/>
            <person name="Peeters S.H."/>
            <person name="Heuer A."/>
            <person name="Rast P."/>
            <person name="Oberbeckmann S."/>
            <person name="Bunk B."/>
            <person name="Jeske O."/>
            <person name="Meyerdierks A."/>
            <person name="Storesund J.E."/>
            <person name="Kallscheuer N."/>
            <person name="Luecker S."/>
            <person name="Lage O.M."/>
            <person name="Pohl T."/>
            <person name="Merkel B.J."/>
            <person name="Hornburger P."/>
            <person name="Mueller R.-W."/>
            <person name="Bruemmer F."/>
            <person name="Labrenz M."/>
            <person name="Spormann A.M."/>
            <person name="Op den Camp H."/>
            <person name="Overmann J."/>
            <person name="Amann R."/>
            <person name="Jetten M.S.M."/>
            <person name="Mascher T."/>
            <person name="Medema M.H."/>
            <person name="Devos D.P."/>
            <person name="Kaster A.-K."/>
            <person name="Ovreas L."/>
            <person name="Rohde M."/>
            <person name="Galperin M.Y."/>
            <person name="Jogler C."/>
        </authorList>
    </citation>
    <scope>NUCLEOTIDE SEQUENCE [LARGE SCALE GENOMIC DNA]</scope>
    <source>
        <strain evidence="16 17">Pan216</strain>
    </source>
</reference>
<dbReference type="InterPro" id="IPR012999">
    <property type="entry name" value="Pyr_OxRdtase_I_AS"/>
</dbReference>
<feature type="binding site" evidence="11">
    <location>
        <position position="52"/>
    </location>
    <ligand>
        <name>FAD</name>
        <dbReference type="ChEBI" id="CHEBI:57692"/>
    </ligand>
</feature>
<dbReference type="PRINTS" id="PR00411">
    <property type="entry name" value="PNDRDTASEI"/>
</dbReference>
<dbReference type="InterPro" id="IPR050151">
    <property type="entry name" value="Class-I_Pyr_Nuc-Dis_Oxidored"/>
</dbReference>
<feature type="binding site" evidence="11">
    <location>
        <begin position="181"/>
        <end position="188"/>
    </location>
    <ligand>
        <name>NAD(+)</name>
        <dbReference type="ChEBI" id="CHEBI:57540"/>
    </ligand>
</feature>
<accession>A0A518B7M7</accession>
<dbReference type="KEGG" id="knv:Pan216_38540"/>
<dbReference type="PRINTS" id="PR00368">
    <property type="entry name" value="FADPNR"/>
</dbReference>
<evidence type="ECO:0000256" key="4">
    <source>
        <dbReference type="ARBA" id="ARBA00022827"/>
    </source>
</evidence>
<dbReference type="InterPro" id="IPR016156">
    <property type="entry name" value="FAD/NAD-linked_Rdtase_dimer_sf"/>
</dbReference>
<dbReference type="Pfam" id="PF07992">
    <property type="entry name" value="Pyr_redox_2"/>
    <property type="match status" value="1"/>
</dbReference>
<feature type="binding site" evidence="11">
    <location>
        <position position="116"/>
    </location>
    <ligand>
        <name>FAD</name>
        <dbReference type="ChEBI" id="CHEBI:57692"/>
    </ligand>
</feature>
<dbReference type="EMBL" id="CP036279">
    <property type="protein sequence ID" value="QDU62980.1"/>
    <property type="molecule type" value="Genomic_DNA"/>
</dbReference>
<feature type="domain" description="Pyridine nucleotide-disulphide oxidoreductase dimerisation" evidence="14">
    <location>
        <begin position="343"/>
        <end position="452"/>
    </location>
</feature>
<evidence type="ECO:0000256" key="11">
    <source>
        <dbReference type="PIRSR" id="PIRSR000350-3"/>
    </source>
</evidence>
<dbReference type="RefSeq" id="WP_145260093.1">
    <property type="nucleotide sequence ID" value="NZ_CP036279.1"/>
</dbReference>
<evidence type="ECO:0000256" key="9">
    <source>
        <dbReference type="ARBA" id="ARBA00049187"/>
    </source>
</evidence>
<feature type="binding site" evidence="11">
    <location>
        <position position="309"/>
    </location>
    <ligand>
        <name>FAD</name>
        <dbReference type="ChEBI" id="CHEBI:57692"/>
    </ligand>
</feature>
<dbReference type="FunFam" id="3.30.390.30:FF:000001">
    <property type="entry name" value="Dihydrolipoyl dehydrogenase"/>
    <property type="match status" value="1"/>
</dbReference>
<evidence type="ECO:0000256" key="10">
    <source>
        <dbReference type="PIRSR" id="PIRSR000350-2"/>
    </source>
</evidence>
<evidence type="ECO:0000313" key="16">
    <source>
        <dbReference type="EMBL" id="QDU62980.1"/>
    </source>
</evidence>
<dbReference type="SUPFAM" id="SSF55424">
    <property type="entry name" value="FAD/NAD-linked reductases, dimerisation (C-terminal) domain"/>
    <property type="match status" value="1"/>
</dbReference>
<keyword evidence="5 13" id="KW-0560">Oxidoreductase</keyword>
<dbReference type="Pfam" id="PF02852">
    <property type="entry name" value="Pyr_redox_dim"/>
    <property type="match status" value="1"/>
</dbReference>
<dbReference type="OrthoDB" id="230580at2"/>
<dbReference type="PIRSF" id="PIRSF000350">
    <property type="entry name" value="Mercury_reductase_MerA"/>
    <property type="match status" value="1"/>
</dbReference>
<name>A0A518B7M7_9BACT</name>
<dbReference type="SUPFAM" id="SSF51905">
    <property type="entry name" value="FAD/NAD(P)-binding domain"/>
    <property type="match status" value="1"/>
</dbReference>
<keyword evidence="17" id="KW-1185">Reference proteome</keyword>
<proteinExistence type="inferred from homology"/>
<feature type="active site" description="Proton acceptor" evidence="10">
    <location>
        <position position="441"/>
    </location>
</feature>
<evidence type="ECO:0000256" key="6">
    <source>
        <dbReference type="ARBA" id="ARBA00023027"/>
    </source>
</evidence>
<dbReference type="GO" id="GO:0050660">
    <property type="term" value="F:flavin adenine dinucleotide binding"/>
    <property type="evidence" value="ECO:0007669"/>
    <property type="project" value="InterPro"/>
</dbReference>
<evidence type="ECO:0000256" key="12">
    <source>
        <dbReference type="PIRSR" id="PIRSR000350-4"/>
    </source>
</evidence>
<dbReference type="InterPro" id="IPR004099">
    <property type="entry name" value="Pyr_nucl-diS_OxRdtase_dimer"/>
</dbReference>
<dbReference type="InterPro" id="IPR023753">
    <property type="entry name" value="FAD/NAD-binding_dom"/>
</dbReference>
<keyword evidence="8 13" id="KW-0676">Redox-active center</keyword>
<gene>
    <name evidence="16" type="ORF">Pan216_38540</name>
</gene>
<feature type="disulfide bond" description="Redox-active" evidence="12">
    <location>
        <begin position="43"/>
        <end position="48"/>
    </location>
</feature>
<protein>
    <recommendedName>
        <fullName evidence="2 13">Dihydrolipoyl dehydrogenase</fullName>
        <ecNumber evidence="2 13">1.8.1.4</ecNumber>
    </recommendedName>
</protein>
<evidence type="ECO:0000256" key="13">
    <source>
        <dbReference type="RuleBase" id="RU003692"/>
    </source>
</evidence>
<feature type="domain" description="FAD/NAD(P)-binding" evidence="15">
    <location>
        <begin position="6"/>
        <end position="324"/>
    </location>
</feature>
<dbReference type="PANTHER" id="PTHR22912">
    <property type="entry name" value="DISULFIDE OXIDOREDUCTASE"/>
    <property type="match status" value="1"/>
</dbReference>
<evidence type="ECO:0000256" key="7">
    <source>
        <dbReference type="ARBA" id="ARBA00023157"/>
    </source>
</evidence>
<keyword evidence="4 11" id="KW-0274">FAD</keyword>
<dbReference type="NCBIfam" id="TIGR01350">
    <property type="entry name" value="lipoamide_DH"/>
    <property type="match status" value="1"/>
</dbReference>
<evidence type="ECO:0000256" key="3">
    <source>
        <dbReference type="ARBA" id="ARBA00022630"/>
    </source>
</evidence>
<dbReference type="Proteomes" id="UP000317093">
    <property type="component" value="Chromosome"/>
</dbReference>
<keyword evidence="7" id="KW-1015">Disulfide bond</keyword>